<organism evidence="8 9">
    <name type="scientific">Exidia glandulosa HHB12029</name>
    <dbReference type="NCBI Taxonomy" id="1314781"/>
    <lineage>
        <taxon>Eukaryota</taxon>
        <taxon>Fungi</taxon>
        <taxon>Dikarya</taxon>
        <taxon>Basidiomycota</taxon>
        <taxon>Agaricomycotina</taxon>
        <taxon>Agaricomycetes</taxon>
        <taxon>Auriculariales</taxon>
        <taxon>Exidiaceae</taxon>
        <taxon>Exidia</taxon>
    </lineage>
</organism>
<name>A0A165QGX9_EXIGL</name>
<keyword evidence="6" id="KW-0732">Signal</keyword>
<evidence type="ECO:0000256" key="6">
    <source>
        <dbReference type="RuleBase" id="RU365009"/>
    </source>
</evidence>
<reference evidence="8 9" key="1">
    <citation type="journal article" date="2016" name="Mol. Biol. Evol.">
        <title>Comparative Genomics of Early-Diverging Mushroom-Forming Fungi Provides Insights into the Origins of Lignocellulose Decay Capabilities.</title>
        <authorList>
            <person name="Nagy L.G."/>
            <person name="Riley R."/>
            <person name="Tritt A."/>
            <person name="Adam C."/>
            <person name="Daum C."/>
            <person name="Floudas D."/>
            <person name="Sun H."/>
            <person name="Yadav J.S."/>
            <person name="Pangilinan J."/>
            <person name="Larsson K.H."/>
            <person name="Matsuura K."/>
            <person name="Barry K."/>
            <person name="Labutti K."/>
            <person name="Kuo R."/>
            <person name="Ohm R.A."/>
            <person name="Bhattacharya S.S."/>
            <person name="Shirouzu T."/>
            <person name="Yoshinaga Y."/>
            <person name="Martin F.M."/>
            <person name="Grigoriev I.V."/>
            <person name="Hibbett D.S."/>
        </authorList>
    </citation>
    <scope>NUCLEOTIDE SEQUENCE [LARGE SCALE GENOMIC DNA]</scope>
    <source>
        <strain evidence="8 9">HHB12029</strain>
    </source>
</reference>
<dbReference type="AlphaFoldDB" id="A0A165QGX9"/>
<evidence type="ECO:0000256" key="2">
    <source>
        <dbReference type="ARBA" id="ARBA00010446"/>
    </source>
</evidence>
<gene>
    <name evidence="8" type="ORF">EXIGLDRAFT_743985</name>
</gene>
<dbReference type="CDD" id="cd23507">
    <property type="entry name" value="hydrophobin_I"/>
    <property type="match status" value="1"/>
</dbReference>
<dbReference type="Proteomes" id="UP000077266">
    <property type="component" value="Unassembled WGS sequence"/>
</dbReference>
<evidence type="ECO:0000256" key="7">
    <source>
        <dbReference type="SAM" id="MobiDB-lite"/>
    </source>
</evidence>
<evidence type="ECO:0000313" key="9">
    <source>
        <dbReference type="Proteomes" id="UP000077266"/>
    </source>
</evidence>
<comment type="subcellular location">
    <subcellularLocation>
        <location evidence="1 6">Secreted</location>
        <location evidence="1 6">Cell wall</location>
    </subcellularLocation>
</comment>
<protein>
    <recommendedName>
        <fullName evidence="6">Hydrophobin</fullName>
    </recommendedName>
</protein>
<dbReference type="STRING" id="1314781.A0A165QGX9"/>
<evidence type="ECO:0000256" key="5">
    <source>
        <dbReference type="ARBA" id="ARBA00023157"/>
    </source>
</evidence>
<sequence length="163" mass="15409">MRFFAVLSSLVLAVVLVAAAPGGYGDSAPPADGGYGGSAGGSTDCGCDTGAGGDGGSTGDDGGDGDAGSGGDGGYGGDDGSGGDDGTVNACDDGDTYCCNSWNAPAGSSAGGLASVPIALIANLQCSRLSILSILLGSTCSKHTVCCQNVATNGLINIQCLNL</sequence>
<comment type="similarity">
    <text evidence="2 6">Belongs to the fungal hydrophobin family.</text>
</comment>
<evidence type="ECO:0000256" key="1">
    <source>
        <dbReference type="ARBA" id="ARBA00004191"/>
    </source>
</evidence>
<keyword evidence="9" id="KW-1185">Reference proteome</keyword>
<dbReference type="SMART" id="SM00075">
    <property type="entry name" value="HYDRO"/>
    <property type="match status" value="1"/>
</dbReference>
<dbReference type="EMBL" id="KV425883">
    <property type="protein sequence ID" value="KZW03601.1"/>
    <property type="molecule type" value="Genomic_DNA"/>
</dbReference>
<feature type="region of interest" description="Disordered" evidence="7">
    <location>
        <begin position="56"/>
        <end position="79"/>
    </location>
</feature>
<feature type="signal peptide" evidence="6">
    <location>
        <begin position="1"/>
        <end position="19"/>
    </location>
</feature>
<feature type="chain" id="PRO_5013984984" description="Hydrophobin" evidence="6">
    <location>
        <begin position="20"/>
        <end position="163"/>
    </location>
</feature>
<keyword evidence="4 6" id="KW-0964">Secreted</keyword>
<keyword evidence="3 6" id="KW-0134">Cell wall</keyword>
<evidence type="ECO:0000256" key="3">
    <source>
        <dbReference type="ARBA" id="ARBA00022512"/>
    </source>
</evidence>
<dbReference type="InterPro" id="IPR001338">
    <property type="entry name" value="Class_I_Hydrophobin"/>
</dbReference>
<dbReference type="GO" id="GO:0009277">
    <property type="term" value="C:fungal-type cell wall"/>
    <property type="evidence" value="ECO:0007669"/>
    <property type="project" value="InterPro"/>
</dbReference>
<keyword evidence="5 6" id="KW-1015">Disulfide bond</keyword>
<proteinExistence type="inferred from homology"/>
<evidence type="ECO:0000256" key="4">
    <source>
        <dbReference type="ARBA" id="ARBA00022525"/>
    </source>
</evidence>
<dbReference type="GO" id="GO:0005199">
    <property type="term" value="F:structural constituent of cell wall"/>
    <property type="evidence" value="ECO:0007669"/>
    <property type="project" value="InterPro"/>
</dbReference>
<dbReference type="Pfam" id="PF01185">
    <property type="entry name" value="Hydrophobin"/>
    <property type="match status" value="1"/>
</dbReference>
<dbReference type="InParanoid" id="A0A165QGX9"/>
<accession>A0A165QGX9</accession>
<evidence type="ECO:0000313" key="8">
    <source>
        <dbReference type="EMBL" id="KZW03601.1"/>
    </source>
</evidence>